<gene>
    <name evidence="2" type="ORF">SSE37_02505</name>
</gene>
<comment type="caution">
    <text evidence="2">The sequence shown here is derived from an EMBL/GenBank/DDBJ whole genome shotgun (WGS) entry which is preliminary data.</text>
</comment>
<name>A3K7V0_SAGS3</name>
<evidence type="ECO:0000256" key="1">
    <source>
        <dbReference type="SAM" id="MobiDB-lite"/>
    </source>
</evidence>
<dbReference type="EMBL" id="AAYA01000013">
    <property type="protein sequence ID" value="EBA06722.1"/>
    <property type="molecule type" value="Genomic_DNA"/>
</dbReference>
<evidence type="ECO:0000313" key="2">
    <source>
        <dbReference type="EMBL" id="EBA06722.1"/>
    </source>
</evidence>
<keyword evidence="3" id="KW-1185">Reference proteome</keyword>
<dbReference type="Proteomes" id="UP000005713">
    <property type="component" value="Unassembled WGS sequence"/>
</dbReference>
<accession>A3K7V0</accession>
<organism evidence="2 3">
    <name type="scientific">Sagittula stellata (strain ATCC 700073 / DSM 11524 / E-37)</name>
    <dbReference type="NCBI Taxonomy" id="388399"/>
    <lineage>
        <taxon>Bacteria</taxon>
        <taxon>Pseudomonadati</taxon>
        <taxon>Pseudomonadota</taxon>
        <taxon>Alphaproteobacteria</taxon>
        <taxon>Rhodobacterales</taxon>
        <taxon>Roseobacteraceae</taxon>
        <taxon>Sagittula</taxon>
    </lineage>
</organism>
<dbReference type="RefSeq" id="WP_005861904.1">
    <property type="nucleotide sequence ID" value="NZ_AAYA01000013.1"/>
</dbReference>
<evidence type="ECO:0000313" key="3">
    <source>
        <dbReference type="Proteomes" id="UP000005713"/>
    </source>
</evidence>
<sequence>MAASVNENALSPGATGSGEHAINSGNHKSTENGHHCVWALKRRPEAAIDPDGIVIPVKMTWS</sequence>
<reference evidence="2 3" key="1">
    <citation type="submission" date="2006-06" db="EMBL/GenBank/DDBJ databases">
        <authorList>
            <person name="Moran M.A."/>
            <person name="Ferriera S."/>
            <person name="Johnson J."/>
            <person name="Kravitz S."/>
            <person name="Beeson K."/>
            <person name="Sutton G."/>
            <person name="Rogers Y.-H."/>
            <person name="Friedman R."/>
            <person name="Frazier M."/>
            <person name="Venter J.C."/>
        </authorList>
    </citation>
    <scope>NUCLEOTIDE SEQUENCE [LARGE SCALE GENOMIC DNA]</scope>
    <source>
        <strain evidence="2 3">E-37</strain>
    </source>
</reference>
<dbReference type="AlphaFoldDB" id="A3K7V0"/>
<feature type="region of interest" description="Disordered" evidence="1">
    <location>
        <begin position="1"/>
        <end position="32"/>
    </location>
</feature>
<protein>
    <submittedName>
        <fullName evidence="2">Uncharacterized protein</fullName>
    </submittedName>
</protein>
<proteinExistence type="predicted"/>